<dbReference type="InterPro" id="IPR036063">
    <property type="entry name" value="Smr_dom_sf"/>
</dbReference>
<dbReference type="CDD" id="cd14279">
    <property type="entry name" value="CUE"/>
    <property type="match status" value="1"/>
</dbReference>
<dbReference type="InterPro" id="IPR052772">
    <property type="entry name" value="Endo/PolyKinase_Domain-Protein"/>
</dbReference>
<feature type="region of interest" description="Disordered" evidence="1">
    <location>
        <begin position="217"/>
        <end position="260"/>
    </location>
</feature>
<evidence type="ECO:0000259" key="2">
    <source>
        <dbReference type="PROSITE" id="PS50828"/>
    </source>
</evidence>
<keyword evidence="4" id="KW-1185">Reference proteome</keyword>
<comment type="caution">
    <text evidence="3">The sequence shown here is derived from an EMBL/GenBank/DDBJ whole genome shotgun (WGS) entry which is preliminary data.</text>
</comment>
<dbReference type="Pfam" id="PF08590">
    <property type="entry name" value="DUF1771"/>
    <property type="match status" value="1"/>
</dbReference>
<dbReference type="GO" id="GO:0004519">
    <property type="term" value="F:endonuclease activity"/>
    <property type="evidence" value="ECO:0007669"/>
    <property type="project" value="TreeGrafter"/>
</dbReference>
<evidence type="ECO:0000313" key="4">
    <source>
        <dbReference type="Proteomes" id="UP000566819"/>
    </source>
</evidence>
<dbReference type="SMART" id="SM01162">
    <property type="entry name" value="DUF1771"/>
    <property type="match status" value="1"/>
</dbReference>
<dbReference type="PANTHER" id="PTHR46535">
    <property type="entry name" value="NEDD4-BINDING PROTEIN 2"/>
    <property type="match status" value="1"/>
</dbReference>
<feature type="region of interest" description="Disordered" evidence="1">
    <location>
        <begin position="73"/>
        <end position="121"/>
    </location>
</feature>
<dbReference type="GO" id="GO:0005634">
    <property type="term" value="C:nucleus"/>
    <property type="evidence" value="ECO:0007669"/>
    <property type="project" value="TreeGrafter"/>
</dbReference>
<dbReference type="InterPro" id="IPR058864">
    <property type="entry name" value="UBA_10"/>
</dbReference>
<dbReference type="PANTHER" id="PTHR46535:SF1">
    <property type="entry name" value="NEDD4-BINDING PROTEIN 2"/>
    <property type="match status" value="1"/>
</dbReference>
<dbReference type="AlphaFoldDB" id="A0A8H4RGX4"/>
<dbReference type="Pfam" id="PF26286">
    <property type="entry name" value="UBA_10"/>
    <property type="match status" value="1"/>
</dbReference>
<feature type="domain" description="Smr" evidence="2">
    <location>
        <begin position="473"/>
        <end position="557"/>
    </location>
</feature>
<proteinExistence type="predicted"/>
<dbReference type="InterPro" id="IPR002625">
    <property type="entry name" value="Smr_dom"/>
</dbReference>
<reference evidence="3 4" key="1">
    <citation type="submission" date="2020-03" db="EMBL/GenBank/DDBJ databases">
        <title>Draft Genome Sequence of Cudoniella acicularis.</title>
        <authorList>
            <person name="Buettner E."/>
            <person name="Kellner H."/>
        </authorList>
    </citation>
    <scope>NUCLEOTIDE SEQUENCE [LARGE SCALE GENOMIC DNA]</scope>
    <source>
        <strain evidence="3 4">DSM 108380</strain>
    </source>
</reference>
<sequence>MTPAIAKRNSWLVAKCFLSRLRHPANGIQDEYSKSIDTSTLLAIISDYNICDAAQLSAARQVLDILRATVPDDEASGFDPSGASGGPGTPIDAPEEDSPENESRSGSGKSHPAWRSQTDDTSLSQEIALLDLEDTESFMGDAEARNDNISGFSYTTEFDALDEVGKESALMGIFPILKPFDIKWALKKYKGEVSLAIDELMTQSFLEENGNRHKGIDAFTEGDVLSRPRKGKSKKKRKQIAGGGTTGSNDESSPVESKWEKGRQDIEFVASRTEMQAQQVSSIYHASGGSMRKAIAAIIQAHKSMALANDDDPILQLNAFELREEFPSLSLSDSEALVQLAPSSLSNARDLAKALTAQSQVPVTLIQPEFRHTPLNLSGASILDKPTPLSNKTLLHSLENASAATIAKTYTEARNSAFTQASSYYRKGKSNHLMGGAAAYYAQEGRDFNVLAKRATSAAADAHVAAQSSRTELDLHGVNVKDALRISKEQVTGWWHELGESRIGNGGGVGAGYRIVTGKGAHSAGGKSRLGPAVGKMLIRDGWKVEVLPGAIIVKGVVTGDKRRS</sequence>
<gene>
    <name evidence="3" type="ORF">G7Y89_g9647</name>
</gene>
<protein>
    <recommendedName>
        <fullName evidence="2">Smr domain-containing protein</fullName>
    </recommendedName>
</protein>
<accession>A0A8H4RGX4</accession>
<dbReference type="EMBL" id="JAAMPI010000803">
    <property type="protein sequence ID" value="KAF4628506.1"/>
    <property type="molecule type" value="Genomic_DNA"/>
</dbReference>
<dbReference type="OrthoDB" id="443981at2759"/>
<dbReference type="SUPFAM" id="SSF160443">
    <property type="entry name" value="SMR domain-like"/>
    <property type="match status" value="1"/>
</dbReference>
<dbReference type="Proteomes" id="UP000566819">
    <property type="component" value="Unassembled WGS sequence"/>
</dbReference>
<feature type="compositionally biased region" description="Basic residues" evidence="1">
    <location>
        <begin position="227"/>
        <end position="239"/>
    </location>
</feature>
<evidence type="ECO:0000313" key="3">
    <source>
        <dbReference type="EMBL" id="KAF4628506.1"/>
    </source>
</evidence>
<dbReference type="Gene3D" id="3.30.1370.110">
    <property type="match status" value="1"/>
</dbReference>
<name>A0A8H4RGX4_9HELO</name>
<dbReference type="PROSITE" id="PS50828">
    <property type="entry name" value="SMR"/>
    <property type="match status" value="1"/>
</dbReference>
<organism evidence="3 4">
    <name type="scientific">Cudoniella acicularis</name>
    <dbReference type="NCBI Taxonomy" id="354080"/>
    <lineage>
        <taxon>Eukaryota</taxon>
        <taxon>Fungi</taxon>
        <taxon>Dikarya</taxon>
        <taxon>Ascomycota</taxon>
        <taxon>Pezizomycotina</taxon>
        <taxon>Leotiomycetes</taxon>
        <taxon>Helotiales</taxon>
        <taxon>Tricladiaceae</taxon>
        <taxon>Cudoniella</taxon>
    </lineage>
</organism>
<evidence type="ECO:0000256" key="1">
    <source>
        <dbReference type="SAM" id="MobiDB-lite"/>
    </source>
</evidence>
<dbReference type="InterPro" id="IPR013899">
    <property type="entry name" value="DUF1771"/>
</dbReference>